<keyword evidence="3" id="KW-1185">Reference proteome</keyword>
<reference evidence="2 3" key="1">
    <citation type="submission" date="2023-07" db="EMBL/GenBank/DDBJ databases">
        <title>Genomic Encyclopedia of Type Strains, Phase IV (KMG-IV): sequencing the most valuable type-strain genomes for metagenomic binning, comparative biology and taxonomic classification.</title>
        <authorList>
            <person name="Goeker M."/>
        </authorList>
    </citation>
    <scope>NUCLEOTIDE SEQUENCE [LARGE SCALE GENOMIC DNA]</scope>
    <source>
        <strain evidence="2 3">DSM 1400</strain>
    </source>
</reference>
<keyword evidence="1" id="KW-1133">Transmembrane helix</keyword>
<sequence>MESEILINLFKFSPVVGAFFVFWFYQRKDFKEFVSEVQQDNKKREQLLNETIQRNQDIISNLSLNNNRLEKIEKDIEDIKENI</sequence>
<evidence type="ECO:0000313" key="3">
    <source>
        <dbReference type="Proteomes" id="UP001224418"/>
    </source>
</evidence>
<evidence type="ECO:0000256" key="1">
    <source>
        <dbReference type="SAM" id="Phobius"/>
    </source>
</evidence>
<dbReference type="Proteomes" id="UP001224418">
    <property type="component" value="Unassembled WGS sequence"/>
</dbReference>
<keyword evidence="1" id="KW-0812">Transmembrane</keyword>
<dbReference type="RefSeq" id="WP_307355724.1">
    <property type="nucleotide sequence ID" value="NZ_BAAACJ010000001.1"/>
</dbReference>
<comment type="caution">
    <text evidence="2">The sequence shown here is derived from an EMBL/GenBank/DDBJ whole genome shotgun (WGS) entry which is preliminary data.</text>
</comment>
<protein>
    <submittedName>
        <fullName evidence="2">Uncharacterized protein</fullName>
    </submittedName>
</protein>
<dbReference type="EMBL" id="JAUSWN010000011">
    <property type="protein sequence ID" value="MDQ0479774.1"/>
    <property type="molecule type" value="Genomic_DNA"/>
</dbReference>
<evidence type="ECO:0000313" key="2">
    <source>
        <dbReference type="EMBL" id="MDQ0479774.1"/>
    </source>
</evidence>
<keyword evidence="1" id="KW-0472">Membrane</keyword>
<gene>
    <name evidence="2" type="ORF">QOZ93_001516</name>
</gene>
<organism evidence="2 3">
    <name type="scientific">Hathewaya limosa</name>
    <name type="common">Clostridium limosum</name>
    <dbReference type="NCBI Taxonomy" id="1536"/>
    <lineage>
        <taxon>Bacteria</taxon>
        <taxon>Bacillati</taxon>
        <taxon>Bacillota</taxon>
        <taxon>Clostridia</taxon>
        <taxon>Eubacteriales</taxon>
        <taxon>Clostridiaceae</taxon>
        <taxon>Hathewaya</taxon>
    </lineage>
</organism>
<feature type="transmembrane region" description="Helical" evidence="1">
    <location>
        <begin position="6"/>
        <end position="25"/>
    </location>
</feature>
<name>A0ABU0JRU0_HATLI</name>
<accession>A0ABU0JRU0</accession>
<proteinExistence type="predicted"/>